<keyword evidence="3 7" id="KW-0328">Glycosyltransferase</keyword>
<feature type="domain" description="Glycosyltransferase 2-like" evidence="6">
    <location>
        <begin position="6"/>
        <end position="108"/>
    </location>
</feature>
<reference evidence="7 8" key="1">
    <citation type="submission" date="2015-09" db="EMBL/GenBank/DDBJ databases">
        <authorList>
            <consortium name="Swine Surveillance"/>
        </authorList>
    </citation>
    <scope>NUCLEOTIDE SEQUENCE [LARGE SCALE GENOMIC DNA]</scope>
    <source>
        <strain evidence="7 8">CECT 7648</strain>
    </source>
</reference>
<keyword evidence="4 7" id="KW-0808">Transferase</keyword>
<dbReference type="Proteomes" id="UP000054935">
    <property type="component" value="Unassembled WGS sequence"/>
</dbReference>
<protein>
    <submittedName>
        <fullName evidence="7">PGL/p-HBAD biosynthesis glycosyltransferase/MT3031</fullName>
        <ecNumber evidence="7">2.4.1.-</ecNumber>
    </submittedName>
</protein>
<accession>A0A0P1GZ61</accession>
<dbReference type="CDD" id="cd02522">
    <property type="entry name" value="GT_2_like_a"/>
    <property type="match status" value="1"/>
</dbReference>
<dbReference type="InterPro" id="IPR001173">
    <property type="entry name" value="Glyco_trans_2-like"/>
</dbReference>
<keyword evidence="8" id="KW-1185">Reference proteome</keyword>
<sequence>MRAPISVILPTLNAADHLPACLNSLGEGLAEGLIRELILSDGGSTDATLQIAQSAGAEVVTGPASRGGQLRRGAEAAQGEWLLILHADSVLAPGWAEAVLRALPTPGAYHFRLRFDAGGVASLMVAAWANARARRFHLPYGDQGLLIDRATYEAAGGYADMPLMEDVALARALGARLQELPAEIVTSAEKYQRQGWLRRGGRNLLTLARYLMGADPAKLAQAYRKA</sequence>
<comment type="subcellular location">
    <subcellularLocation>
        <location evidence="1">Cell membrane</location>
    </subcellularLocation>
</comment>
<dbReference type="Gene3D" id="3.90.550.10">
    <property type="entry name" value="Spore Coat Polysaccharide Biosynthesis Protein SpsA, Chain A"/>
    <property type="match status" value="1"/>
</dbReference>
<keyword evidence="2" id="KW-1003">Cell membrane</keyword>
<evidence type="ECO:0000256" key="3">
    <source>
        <dbReference type="ARBA" id="ARBA00022676"/>
    </source>
</evidence>
<evidence type="ECO:0000313" key="8">
    <source>
        <dbReference type="Proteomes" id="UP000054935"/>
    </source>
</evidence>
<evidence type="ECO:0000259" key="6">
    <source>
        <dbReference type="Pfam" id="PF00535"/>
    </source>
</evidence>
<dbReference type="OrthoDB" id="5291101at2"/>
<gene>
    <name evidence="7" type="ORF">TRN7648_03493</name>
</gene>
<dbReference type="InterPro" id="IPR026461">
    <property type="entry name" value="Trfase_2_rSAM/seldom_assoc"/>
</dbReference>
<evidence type="ECO:0000256" key="2">
    <source>
        <dbReference type="ARBA" id="ARBA00022475"/>
    </source>
</evidence>
<dbReference type="RefSeq" id="WP_058248911.1">
    <property type="nucleotide sequence ID" value="NZ_CYSE01000008.1"/>
</dbReference>
<proteinExistence type="predicted"/>
<name>A0A0P1GZ61_9RHOB</name>
<dbReference type="GO" id="GO:0016757">
    <property type="term" value="F:glycosyltransferase activity"/>
    <property type="evidence" value="ECO:0007669"/>
    <property type="project" value="UniProtKB-KW"/>
</dbReference>
<dbReference type="NCBIfam" id="TIGR04283">
    <property type="entry name" value="glyco_like_mftF"/>
    <property type="match status" value="1"/>
</dbReference>
<dbReference type="AlphaFoldDB" id="A0A0P1GZ61"/>
<dbReference type="GO" id="GO:0005886">
    <property type="term" value="C:plasma membrane"/>
    <property type="evidence" value="ECO:0007669"/>
    <property type="project" value="UniProtKB-SubCell"/>
</dbReference>
<dbReference type="EC" id="2.4.1.-" evidence="7"/>
<evidence type="ECO:0000313" key="7">
    <source>
        <dbReference type="EMBL" id="CUH81484.1"/>
    </source>
</evidence>
<keyword evidence="5" id="KW-0472">Membrane</keyword>
<dbReference type="Pfam" id="PF00535">
    <property type="entry name" value="Glycos_transf_2"/>
    <property type="match status" value="1"/>
</dbReference>
<dbReference type="InterPro" id="IPR029044">
    <property type="entry name" value="Nucleotide-diphossugar_trans"/>
</dbReference>
<organism evidence="7 8">
    <name type="scientific">Tropicibacter naphthalenivorans</name>
    <dbReference type="NCBI Taxonomy" id="441103"/>
    <lineage>
        <taxon>Bacteria</taxon>
        <taxon>Pseudomonadati</taxon>
        <taxon>Pseudomonadota</taxon>
        <taxon>Alphaproteobacteria</taxon>
        <taxon>Rhodobacterales</taxon>
        <taxon>Roseobacteraceae</taxon>
        <taxon>Tropicibacter</taxon>
    </lineage>
</organism>
<evidence type="ECO:0000256" key="4">
    <source>
        <dbReference type="ARBA" id="ARBA00022679"/>
    </source>
</evidence>
<dbReference type="EMBL" id="CYSE01000008">
    <property type="protein sequence ID" value="CUH81484.1"/>
    <property type="molecule type" value="Genomic_DNA"/>
</dbReference>
<evidence type="ECO:0000256" key="5">
    <source>
        <dbReference type="ARBA" id="ARBA00023136"/>
    </source>
</evidence>
<dbReference type="PANTHER" id="PTHR43646:SF2">
    <property type="entry name" value="GLYCOSYLTRANSFERASE 2-LIKE DOMAIN-CONTAINING PROTEIN"/>
    <property type="match status" value="1"/>
</dbReference>
<dbReference type="SUPFAM" id="SSF53448">
    <property type="entry name" value="Nucleotide-diphospho-sugar transferases"/>
    <property type="match status" value="1"/>
</dbReference>
<evidence type="ECO:0000256" key="1">
    <source>
        <dbReference type="ARBA" id="ARBA00004236"/>
    </source>
</evidence>
<dbReference type="STRING" id="441103.TRN7648_03493"/>
<dbReference type="PANTHER" id="PTHR43646">
    <property type="entry name" value="GLYCOSYLTRANSFERASE"/>
    <property type="match status" value="1"/>
</dbReference>